<name>A0A5B7E6I5_PORTR</name>
<organism evidence="2 3">
    <name type="scientific">Portunus trituberculatus</name>
    <name type="common">Swimming crab</name>
    <name type="synonym">Neptunus trituberculatus</name>
    <dbReference type="NCBI Taxonomy" id="210409"/>
    <lineage>
        <taxon>Eukaryota</taxon>
        <taxon>Metazoa</taxon>
        <taxon>Ecdysozoa</taxon>
        <taxon>Arthropoda</taxon>
        <taxon>Crustacea</taxon>
        <taxon>Multicrustacea</taxon>
        <taxon>Malacostraca</taxon>
        <taxon>Eumalacostraca</taxon>
        <taxon>Eucarida</taxon>
        <taxon>Decapoda</taxon>
        <taxon>Pleocyemata</taxon>
        <taxon>Brachyura</taxon>
        <taxon>Eubrachyura</taxon>
        <taxon>Portunoidea</taxon>
        <taxon>Portunidae</taxon>
        <taxon>Portuninae</taxon>
        <taxon>Portunus</taxon>
    </lineage>
</organism>
<feature type="transmembrane region" description="Helical" evidence="1">
    <location>
        <begin position="276"/>
        <end position="300"/>
    </location>
</feature>
<sequence>MLPNASSKEQGEKQVDAMEIDMGTSKNKRDFFQENRLIFKTFSFLGLFAVKKVKGQYVVSKVRFIIFYLCWITYPLGGFFLADKSENWLTLYEVSYMQDTFAVLVLAVVPTLQAYSLKFITKSLPEILQNISQLSMMEVGFETPLKMCVKSYKITINRDTEPLHPERLFNWLPRAMVVFSILIFFTVSSTEYLMGVDFKNVDKEVPTLVVLLVCLTFPFVSTLFIVLLTRWLEIVYRALYQYCKEVMPVSDVDQVLAVCSYVNRLQKIFGLLDAGFFRYILSINTASITVGASLCMARLMQDNTQIVYIGPLVFHGFILALTCEAGERLNAQHAELVTWLKKEIRHHKFPAVSSLPQQPLSSFSSAADLLLHLLDGLLEYPPEVRTGIQIRVLPKPVVLKQYSTELHGPVKTFQGFHDKNL</sequence>
<feature type="transmembrane region" description="Helical" evidence="1">
    <location>
        <begin position="62"/>
        <end position="81"/>
    </location>
</feature>
<keyword evidence="1" id="KW-0812">Transmembrane</keyword>
<evidence type="ECO:0000313" key="3">
    <source>
        <dbReference type="Proteomes" id="UP000324222"/>
    </source>
</evidence>
<dbReference type="EMBL" id="VSRR010001991">
    <property type="protein sequence ID" value="MPC28945.1"/>
    <property type="molecule type" value="Genomic_DNA"/>
</dbReference>
<keyword evidence="3" id="KW-1185">Reference proteome</keyword>
<protein>
    <submittedName>
        <fullName evidence="2">Uncharacterized protein</fullName>
    </submittedName>
</protein>
<feature type="transmembrane region" description="Helical" evidence="1">
    <location>
        <begin position="207"/>
        <end position="228"/>
    </location>
</feature>
<keyword evidence="1" id="KW-1133">Transmembrane helix</keyword>
<accession>A0A5B7E6I5</accession>
<comment type="caution">
    <text evidence="2">The sequence shown here is derived from an EMBL/GenBank/DDBJ whole genome shotgun (WGS) entry which is preliminary data.</text>
</comment>
<dbReference type="AlphaFoldDB" id="A0A5B7E6I5"/>
<feature type="transmembrane region" description="Helical" evidence="1">
    <location>
        <begin position="101"/>
        <end position="120"/>
    </location>
</feature>
<feature type="transmembrane region" description="Helical" evidence="1">
    <location>
        <begin position="306"/>
        <end position="323"/>
    </location>
</feature>
<evidence type="ECO:0000256" key="1">
    <source>
        <dbReference type="SAM" id="Phobius"/>
    </source>
</evidence>
<reference evidence="2 3" key="1">
    <citation type="submission" date="2019-05" db="EMBL/GenBank/DDBJ databases">
        <title>Another draft genome of Portunus trituberculatus and its Hox gene families provides insights of decapod evolution.</title>
        <authorList>
            <person name="Jeong J.-H."/>
            <person name="Song I."/>
            <person name="Kim S."/>
            <person name="Choi T."/>
            <person name="Kim D."/>
            <person name="Ryu S."/>
            <person name="Kim W."/>
        </authorList>
    </citation>
    <scope>NUCLEOTIDE SEQUENCE [LARGE SCALE GENOMIC DNA]</scope>
    <source>
        <tissue evidence="2">Muscle</tissue>
    </source>
</reference>
<evidence type="ECO:0000313" key="2">
    <source>
        <dbReference type="EMBL" id="MPC28945.1"/>
    </source>
</evidence>
<gene>
    <name evidence="2" type="ORF">E2C01_022161</name>
</gene>
<dbReference type="Proteomes" id="UP000324222">
    <property type="component" value="Unassembled WGS sequence"/>
</dbReference>
<proteinExistence type="predicted"/>
<keyword evidence="1" id="KW-0472">Membrane</keyword>